<dbReference type="RefSeq" id="WP_344804056.1">
    <property type="nucleotide sequence ID" value="NZ_BAABAB010000014.1"/>
</dbReference>
<dbReference type="PANTHER" id="PTHR16943:SF8">
    <property type="entry name" value="2-METHYLCITRATE DEHYDRATASE"/>
    <property type="match status" value="1"/>
</dbReference>
<dbReference type="InterPro" id="IPR045336">
    <property type="entry name" value="MmgE_PrpD_N"/>
</dbReference>
<dbReference type="Gene3D" id="1.10.4100.10">
    <property type="entry name" value="2-methylcitrate dehydratase PrpD"/>
    <property type="match status" value="1"/>
</dbReference>
<dbReference type="InterPro" id="IPR005656">
    <property type="entry name" value="MmgE_PrpD"/>
</dbReference>
<dbReference type="Pfam" id="PF03972">
    <property type="entry name" value="MmgE_PrpD_N"/>
    <property type="match status" value="1"/>
</dbReference>
<sequence>MPTTVLESFASALRSRAAEPASGDETHRAAVLLADQRHCLETASPIASEPVWSDSPVERAADAALATRQTDRDDVHWASLTHPGSVVWPIVSELGPAIGSSGPRRLAAALTGYAAIAALAAALGPEHGAIYHSTATAGTVGAAAATAVLIDLPGDRWPHALGHALSVLGGSRGAMLEYSGTRCFHSAHAIRTGIASTLAAARGLDATTADLDRRQGALAGLDPDRLTAGDHRALVESSLRVFPTSGWNQTAYEAALEAANRVRGRIDAVIIRTPAAAPPAVAEAVAAAIVSADGHRSPADLPALIELQPDAGVTAVRIDAAERSAESTVDVPLDHPRRPAAVAQLAVLKWHQAPAEAAERIARLTAQLAGEEIA</sequence>
<evidence type="ECO:0000256" key="1">
    <source>
        <dbReference type="ARBA" id="ARBA00006174"/>
    </source>
</evidence>
<evidence type="ECO:0000259" key="2">
    <source>
        <dbReference type="Pfam" id="PF03972"/>
    </source>
</evidence>
<protein>
    <recommendedName>
        <fullName evidence="2">MmgE/PrpD N-terminal domain-containing protein</fullName>
    </recommendedName>
</protein>
<feature type="domain" description="MmgE/PrpD N-terminal" evidence="2">
    <location>
        <begin position="55"/>
        <end position="221"/>
    </location>
</feature>
<dbReference type="InterPro" id="IPR036148">
    <property type="entry name" value="MmgE/PrpD_sf"/>
</dbReference>
<reference evidence="4" key="1">
    <citation type="journal article" date="2019" name="Int. J. Syst. Evol. Microbiol.">
        <title>The Global Catalogue of Microorganisms (GCM) 10K type strain sequencing project: providing services to taxonomists for standard genome sequencing and annotation.</title>
        <authorList>
            <consortium name="The Broad Institute Genomics Platform"/>
            <consortium name="The Broad Institute Genome Sequencing Center for Infectious Disease"/>
            <person name="Wu L."/>
            <person name="Ma J."/>
        </authorList>
    </citation>
    <scope>NUCLEOTIDE SEQUENCE [LARGE SCALE GENOMIC DNA]</scope>
    <source>
        <strain evidence="4">JCM 16929</strain>
    </source>
</reference>
<gene>
    <name evidence="3" type="ORF">GCM10022236_20440</name>
</gene>
<comment type="similarity">
    <text evidence="1">Belongs to the PrpD family.</text>
</comment>
<accession>A0ABP6ZVL9</accession>
<comment type="caution">
    <text evidence="3">The sequence shown here is derived from an EMBL/GenBank/DDBJ whole genome shotgun (WGS) entry which is preliminary data.</text>
</comment>
<dbReference type="InterPro" id="IPR042183">
    <property type="entry name" value="MmgE/PrpD_sf_1"/>
</dbReference>
<dbReference type="SUPFAM" id="SSF103378">
    <property type="entry name" value="2-methylcitrate dehydratase PrpD"/>
    <property type="match status" value="1"/>
</dbReference>
<keyword evidence="4" id="KW-1185">Reference proteome</keyword>
<dbReference type="EMBL" id="BAABAB010000014">
    <property type="protein sequence ID" value="GAA3618077.1"/>
    <property type="molecule type" value="Genomic_DNA"/>
</dbReference>
<organism evidence="3 4">
    <name type="scientific">Microlunatus ginsengisoli</name>
    <dbReference type="NCBI Taxonomy" id="363863"/>
    <lineage>
        <taxon>Bacteria</taxon>
        <taxon>Bacillati</taxon>
        <taxon>Actinomycetota</taxon>
        <taxon>Actinomycetes</taxon>
        <taxon>Propionibacteriales</taxon>
        <taxon>Propionibacteriaceae</taxon>
        <taxon>Microlunatus</taxon>
    </lineage>
</organism>
<dbReference type="PANTHER" id="PTHR16943">
    <property type="entry name" value="2-METHYLCITRATE DEHYDRATASE-RELATED"/>
    <property type="match status" value="1"/>
</dbReference>
<proteinExistence type="inferred from homology"/>
<evidence type="ECO:0000313" key="3">
    <source>
        <dbReference type="EMBL" id="GAA3618077.1"/>
    </source>
</evidence>
<name>A0ABP6ZVL9_9ACTN</name>
<dbReference type="Proteomes" id="UP001501490">
    <property type="component" value="Unassembled WGS sequence"/>
</dbReference>
<evidence type="ECO:0000313" key="4">
    <source>
        <dbReference type="Proteomes" id="UP001501490"/>
    </source>
</evidence>